<comment type="caution">
    <text evidence="4">The sequence shown here is derived from an EMBL/GenBank/DDBJ whole genome shotgun (WGS) entry which is preliminary data.</text>
</comment>
<organism evidence="4 5">
    <name type="scientific">Candidatus Curtissbacteria bacterium RBG_16_39_7</name>
    <dbReference type="NCBI Taxonomy" id="1797707"/>
    <lineage>
        <taxon>Bacteria</taxon>
        <taxon>Candidatus Curtissiibacteriota</taxon>
    </lineage>
</organism>
<dbReference type="HAMAP" id="MF_00088">
    <property type="entry name" value="KhpA"/>
    <property type="match status" value="1"/>
</dbReference>
<reference evidence="4 5" key="1">
    <citation type="journal article" date="2016" name="Nat. Commun.">
        <title>Thousands of microbial genomes shed light on interconnected biogeochemical processes in an aquifer system.</title>
        <authorList>
            <person name="Anantharaman K."/>
            <person name="Brown C.T."/>
            <person name="Hug L.A."/>
            <person name="Sharon I."/>
            <person name="Castelle C.J."/>
            <person name="Probst A.J."/>
            <person name="Thomas B.C."/>
            <person name="Singh A."/>
            <person name="Wilkins M.J."/>
            <person name="Karaoz U."/>
            <person name="Brodie E.L."/>
            <person name="Williams K.H."/>
            <person name="Hubbard S.S."/>
            <person name="Banfield J.F."/>
        </authorList>
    </citation>
    <scope>NUCLEOTIDE SEQUENCE [LARGE SCALE GENOMIC DNA]</scope>
</reference>
<evidence type="ECO:0000256" key="1">
    <source>
        <dbReference type="ARBA" id="ARBA00022490"/>
    </source>
</evidence>
<dbReference type="EMBL" id="MFAV01000028">
    <property type="protein sequence ID" value="OGD86193.1"/>
    <property type="molecule type" value="Genomic_DNA"/>
</dbReference>
<dbReference type="PROSITE" id="PS50084">
    <property type="entry name" value="KH_TYPE_1"/>
    <property type="match status" value="1"/>
</dbReference>
<keyword evidence="1 3" id="KW-0963">Cytoplasm</keyword>
<dbReference type="PANTHER" id="PTHR34654:SF1">
    <property type="entry name" value="RNA-BINDING PROTEIN KHPA"/>
    <property type="match status" value="1"/>
</dbReference>
<dbReference type="GO" id="GO:0009252">
    <property type="term" value="P:peptidoglycan biosynthetic process"/>
    <property type="evidence" value="ECO:0007669"/>
    <property type="project" value="UniProtKB-UniRule"/>
</dbReference>
<dbReference type="GO" id="GO:0008360">
    <property type="term" value="P:regulation of cell shape"/>
    <property type="evidence" value="ECO:0007669"/>
    <property type="project" value="UniProtKB-KW"/>
</dbReference>
<dbReference type="GO" id="GO:0003723">
    <property type="term" value="F:RNA binding"/>
    <property type="evidence" value="ECO:0007669"/>
    <property type="project" value="UniProtKB-UniRule"/>
</dbReference>
<evidence type="ECO:0000313" key="4">
    <source>
        <dbReference type="EMBL" id="OGD86193.1"/>
    </source>
</evidence>
<dbReference type="Pfam" id="PF13083">
    <property type="entry name" value="KH_KhpA-B"/>
    <property type="match status" value="1"/>
</dbReference>
<dbReference type="AlphaFoldDB" id="A0A1F5G2T6"/>
<name>A0A1F5G2T6_9BACT</name>
<dbReference type="Proteomes" id="UP000176628">
    <property type="component" value="Unassembled WGS sequence"/>
</dbReference>
<dbReference type="Gene3D" id="3.30.300.20">
    <property type="match status" value="1"/>
</dbReference>
<gene>
    <name evidence="3" type="primary">khpA</name>
    <name evidence="4" type="ORF">A2Z23_03195</name>
</gene>
<dbReference type="SUPFAM" id="SSF54814">
    <property type="entry name" value="Prokaryotic type KH domain (KH-domain type II)"/>
    <property type="match status" value="1"/>
</dbReference>
<keyword evidence="3" id="KW-0143">Chaperone</keyword>
<accession>A0A1F5G2T6</accession>
<dbReference type="PANTHER" id="PTHR34654">
    <property type="entry name" value="UPF0109 PROTEIN SCO5592"/>
    <property type="match status" value="1"/>
</dbReference>
<evidence type="ECO:0000256" key="3">
    <source>
        <dbReference type="HAMAP-Rule" id="MF_00088"/>
    </source>
</evidence>
<keyword evidence="3" id="KW-0961">Cell wall biogenesis/degradation</keyword>
<sequence length="78" mass="8886">MSLHDLIYFIITNIVDHPEQVEIEEKDEEYGKKISIKVAQEDMGSVIGREGRRIKAIRRLTGIIGTKTQTKVFVELTG</sequence>
<dbReference type="CDD" id="cd22533">
    <property type="entry name" value="KH-II_YlqC-like"/>
    <property type="match status" value="1"/>
</dbReference>
<comment type="subcellular location">
    <subcellularLocation>
        <location evidence="3">Cytoplasm</location>
    </subcellularLocation>
</comment>
<dbReference type="GO" id="GO:0071555">
    <property type="term" value="P:cell wall organization"/>
    <property type="evidence" value="ECO:0007669"/>
    <property type="project" value="UniProtKB-KW"/>
</dbReference>
<protein>
    <recommendedName>
        <fullName evidence="3">RNA-binding protein KhpA</fullName>
    </recommendedName>
    <alternativeName>
        <fullName evidence="3">KH-domain protein A</fullName>
    </alternativeName>
</protein>
<comment type="similarity">
    <text evidence="3">Belongs to the KhpA RNA-binding protein family.</text>
</comment>
<dbReference type="InterPro" id="IPR015946">
    <property type="entry name" value="KH_dom-like_a/b"/>
</dbReference>
<keyword evidence="3" id="KW-0133">Cell shape</keyword>
<proteinExistence type="inferred from homology"/>
<evidence type="ECO:0000256" key="2">
    <source>
        <dbReference type="ARBA" id="ARBA00022884"/>
    </source>
</evidence>
<dbReference type="InterPro" id="IPR020627">
    <property type="entry name" value="KhpA"/>
</dbReference>
<dbReference type="GO" id="GO:0005737">
    <property type="term" value="C:cytoplasm"/>
    <property type="evidence" value="ECO:0007669"/>
    <property type="project" value="UniProtKB-SubCell"/>
</dbReference>
<comment type="function">
    <text evidence="3">A probable RNA chaperone. Forms a complex with KhpB which binds to cellular RNA and controls its expression. Plays a role in peptidoglycan (PG) homeostasis and cell length regulation.</text>
</comment>
<comment type="subunit">
    <text evidence="3">Forms a complex with KhpB.</text>
</comment>
<evidence type="ECO:0000313" key="5">
    <source>
        <dbReference type="Proteomes" id="UP000176628"/>
    </source>
</evidence>
<keyword evidence="2 3" id="KW-0694">RNA-binding</keyword>
<dbReference type="InterPro" id="IPR009019">
    <property type="entry name" value="KH_sf_prok-type"/>
</dbReference>